<dbReference type="Gene3D" id="3.20.80.10">
    <property type="entry name" value="Regulatory factor, effector binding domain"/>
    <property type="match status" value="1"/>
</dbReference>
<dbReference type="InterPro" id="IPR018060">
    <property type="entry name" value="HTH_AraC"/>
</dbReference>
<evidence type="ECO:0000313" key="5">
    <source>
        <dbReference type="EMBL" id="MFK2919669.1"/>
    </source>
</evidence>
<protein>
    <submittedName>
        <fullName evidence="5">AraC family transcriptional regulator</fullName>
    </submittedName>
</protein>
<accession>A0ABW8KDZ5</accession>
<dbReference type="EMBL" id="JADIKD010000012">
    <property type="protein sequence ID" value="MFK2919669.1"/>
    <property type="molecule type" value="Genomic_DNA"/>
</dbReference>
<sequence>MLTYSAYLARINRVFDYIDAHLDAALDLDTLAEVAHFSPYHFHRIFKAMAGETLAERVRRRRVEVAATRLVAIREATASKIALDVGFTSPEVFTRAFRGYFGMTPTQWRGGGHLSWGVARREALSKIHQDESKKHQAVLEAIRKDAGMWPHGHVPATGDSPMHVEIKNIPDARVAYMRHVGPYGSAGITQMWQRFAGWCREQGLIPPPRIMYGVCLDNPGMTPAEKLRYDACIEVGTDFKPQGEIGVTTLKGGRYACASFAGTAAQISGAWGHFVSDWLPGSGYVIDTSDEARGALELYGKDFKMDKDTGVFGCELCLPVRHAV</sequence>
<evidence type="ECO:0000313" key="6">
    <source>
        <dbReference type="Proteomes" id="UP001620408"/>
    </source>
</evidence>
<dbReference type="PANTHER" id="PTHR40055">
    <property type="entry name" value="TRANSCRIPTIONAL REGULATOR YGIV-RELATED"/>
    <property type="match status" value="1"/>
</dbReference>
<evidence type="ECO:0000256" key="2">
    <source>
        <dbReference type="ARBA" id="ARBA00023125"/>
    </source>
</evidence>
<dbReference type="PRINTS" id="PR00032">
    <property type="entry name" value="HTHARAC"/>
</dbReference>
<dbReference type="Proteomes" id="UP001620408">
    <property type="component" value="Unassembled WGS sequence"/>
</dbReference>
<dbReference type="InterPro" id="IPR029442">
    <property type="entry name" value="GyrI-like"/>
</dbReference>
<dbReference type="SMART" id="SM00342">
    <property type="entry name" value="HTH_ARAC"/>
    <property type="match status" value="1"/>
</dbReference>
<keyword evidence="1" id="KW-0805">Transcription regulation</keyword>
<comment type="caution">
    <text evidence="5">The sequence shown here is derived from an EMBL/GenBank/DDBJ whole genome shotgun (WGS) entry which is preliminary data.</text>
</comment>
<dbReference type="PANTHER" id="PTHR40055:SF1">
    <property type="entry name" value="TRANSCRIPTIONAL REGULATOR YGIV-RELATED"/>
    <property type="match status" value="1"/>
</dbReference>
<dbReference type="InterPro" id="IPR011256">
    <property type="entry name" value="Reg_factor_effector_dom_sf"/>
</dbReference>
<reference evidence="5 6" key="1">
    <citation type="submission" date="2020-10" db="EMBL/GenBank/DDBJ databases">
        <title>Phylogeny of dyella-like bacteria.</title>
        <authorList>
            <person name="Fu J."/>
        </authorList>
    </citation>
    <scope>NUCLEOTIDE SEQUENCE [LARGE SCALE GENOMIC DNA]</scope>
    <source>
        <strain evidence="5 6">BB4</strain>
    </source>
</reference>
<name>A0ABW8KDZ5_9GAMM</name>
<keyword evidence="6" id="KW-1185">Reference proteome</keyword>
<evidence type="ECO:0000256" key="3">
    <source>
        <dbReference type="ARBA" id="ARBA00023163"/>
    </source>
</evidence>
<proteinExistence type="predicted"/>
<dbReference type="Pfam" id="PF12833">
    <property type="entry name" value="HTH_18"/>
    <property type="match status" value="1"/>
</dbReference>
<dbReference type="InterPro" id="IPR020449">
    <property type="entry name" value="Tscrpt_reg_AraC-type_HTH"/>
</dbReference>
<dbReference type="SUPFAM" id="SSF55136">
    <property type="entry name" value="Probable bacterial effector-binding domain"/>
    <property type="match status" value="1"/>
</dbReference>
<dbReference type="InterPro" id="IPR009057">
    <property type="entry name" value="Homeodomain-like_sf"/>
</dbReference>
<evidence type="ECO:0000256" key="1">
    <source>
        <dbReference type="ARBA" id="ARBA00023015"/>
    </source>
</evidence>
<dbReference type="Pfam" id="PF06445">
    <property type="entry name" value="GyrI-like"/>
    <property type="match status" value="1"/>
</dbReference>
<keyword evidence="3" id="KW-0804">Transcription</keyword>
<evidence type="ECO:0000259" key="4">
    <source>
        <dbReference type="PROSITE" id="PS01124"/>
    </source>
</evidence>
<dbReference type="SMART" id="SM00871">
    <property type="entry name" value="AraC_E_bind"/>
    <property type="match status" value="1"/>
</dbReference>
<dbReference type="RefSeq" id="WP_379984299.1">
    <property type="nucleotide sequence ID" value="NZ_JADIKD010000012.1"/>
</dbReference>
<feature type="domain" description="HTH araC/xylS-type" evidence="4">
    <location>
        <begin position="12"/>
        <end position="111"/>
    </location>
</feature>
<gene>
    <name evidence="5" type="ORF">ISS97_20580</name>
</gene>
<organism evidence="5 6">
    <name type="scientific">Dyella koreensis</name>
    <dbReference type="NCBI Taxonomy" id="311235"/>
    <lineage>
        <taxon>Bacteria</taxon>
        <taxon>Pseudomonadati</taxon>
        <taxon>Pseudomonadota</taxon>
        <taxon>Gammaproteobacteria</taxon>
        <taxon>Lysobacterales</taxon>
        <taxon>Rhodanobacteraceae</taxon>
        <taxon>Dyella</taxon>
    </lineage>
</organism>
<dbReference type="PROSITE" id="PS01124">
    <property type="entry name" value="HTH_ARAC_FAMILY_2"/>
    <property type="match status" value="1"/>
</dbReference>
<dbReference type="Gene3D" id="1.10.10.60">
    <property type="entry name" value="Homeodomain-like"/>
    <property type="match status" value="2"/>
</dbReference>
<dbReference type="SUPFAM" id="SSF46689">
    <property type="entry name" value="Homeodomain-like"/>
    <property type="match status" value="2"/>
</dbReference>
<keyword evidence="2" id="KW-0238">DNA-binding</keyword>
<dbReference type="InterPro" id="IPR010499">
    <property type="entry name" value="AraC_E-bd"/>
</dbReference>
<dbReference type="InterPro" id="IPR050908">
    <property type="entry name" value="SmbC-like"/>
</dbReference>